<organism evidence="1 2">
    <name type="scientific">Trema orientale</name>
    <name type="common">Charcoal tree</name>
    <name type="synonym">Celtis orientalis</name>
    <dbReference type="NCBI Taxonomy" id="63057"/>
    <lineage>
        <taxon>Eukaryota</taxon>
        <taxon>Viridiplantae</taxon>
        <taxon>Streptophyta</taxon>
        <taxon>Embryophyta</taxon>
        <taxon>Tracheophyta</taxon>
        <taxon>Spermatophyta</taxon>
        <taxon>Magnoliopsida</taxon>
        <taxon>eudicotyledons</taxon>
        <taxon>Gunneridae</taxon>
        <taxon>Pentapetalae</taxon>
        <taxon>rosids</taxon>
        <taxon>fabids</taxon>
        <taxon>Rosales</taxon>
        <taxon>Cannabaceae</taxon>
        <taxon>Trema</taxon>
    </lineage>
</organism>
<reference evidence="2" key="1">
    <citation type="submission" date="2016-06" db="EMBL/GenBank/DDBJ databases">
        <title>Parallel loss of symbiosis genes in relatives of nitrogen-fixing non-legume Parasponia.</title>
        <authorList>
            <person name="Van Velzen R."/>
            <person name="Holmer R."/>
            <person name="Bu F."/>
            <person name="Rutten L."/>
            <person name="Van Zeijl A."/>
            <person name="Liu W."/>
            <person name="Santuari L."/>
            <person name="Cao Q."/>
            <person name="Sharma T."/>
            <person name="Shen D."/>
            <person name="Roswanjaya Y."/>
            <person name="Wardhani T."/>
            <person name="Kalhor M.S."/>
            <person name="Jansen J."/>
            <person name="Van den Hoogen J."/>
            <person name="Gungor B."/>
            <person name="Hartog M."/>
            <person name="Hontelez J."/>
            <person name="Verver J."/>
            <person name="Yang W.-C."/>
            <person name="Schijlen E."/>
            <person name="Repin R."/>
            <person name="Schilthuizen M."/>
            <person name="Schranz E."/>
            <person name="Heidstra R."/>
            <person name="Miyata K."/>
            <person name="Fedorova E."/>
            <person name="Kohlen W."/>
            <person name="Bisseling T."/>
            <person name="Smit S."/>
            <person name="Geurts R."/>
        </authorList>
    </citation>
    <scope>NUCLEOTIDE SEQUENCE [LARGE SCALE GENOMIC DNA]</scope>
    <source>
        <strain evidence="2">cv. RG33-2</strain>
    </source>
</reference>
<sequence length="75" mass="8009">MFPTLECLVDVSILYLVDTAEHPQKMSAIPTSTSFATSSSEVTHSPLIGHHSSPCFSFVVGFSSSSSLKLGLSEF</sequence>
<proteinExistence type="predicted"/>
<protein>
    <submittedName>
        <fullName evidence="1">Uncharacterized protein</fullName>
    </submittedName>
</protein>
<comment type="caution">
    <text evidence="1">The sequence shown here is derived from an EMBL/GenBank/DDBJ whole genome shotgun (WGS) entry which is preliminary data.</text>
</comment>
<dbReference type="EMBL" id="JXTC01000115">
    <property type="protein sequence ID" value="PON87644.1"/>
    <property type="molecule type" value="Genomic_DNA"/>
</dbReference>
<dbReference type="Proteomes" id="UP000237000">
    <property type="component" value="Unassembled WGS sequence"/>
</dbReference>
<evidence type="ECO:0000313" key="1">
    <source>
        <dbReference type="EMBL" id="PON87644.1"/>
    </source>
</evidence>
<evidence type="ECO:0000313" key="2">
    <source>
        <dbReference type="Proteomes" id="UP000237000"/>
    </source>
</evidence>
<keyword evidence="2" id="KW-1185">Reference proteome</keyword>
<dbReference type="InParanoid" id="A0A2P5EQ25"/>
<accession>A0A2P5EQ25</accession>
<gene>
    <name evidence="1" type="ORF">TorRG33x02_166370</name>
</gene>
<name>A0A2P5EQ25_TREOI</name>
<dbReference type="AlphaFoldDB" id="A0A2P5EQ25"/>